<feature type="region of interest" description="Disordered" evidence="1">
    <location>
        <begin position="255"/>
        <end position="277"/>
    </location>
</feature>
<dbReference type="EMBL" id="AQGS01000072">
    <property type="protein sequence ID" value="EPS43542.1"/>
    <property type="molecule type" value="Genomic_DNA"/>
</dbReference>
<feature type="region of interest" description="Disordered" evidence="1">
    <location>
        <begin position="322"/>
        <end position="343"/>
    </location>
</feature>
<evidence type="ECO:0000259" key="2">
    <source>
        <dbReference type="Pfam" id="PF12090"/>
    </source>
</evidence>
<dbReference type="PANTHER" id="PTHR48125">
    <property type="entry name" value="LP07818P1"/>
    <property type="match status" value="1"/>
</dbReference>
<evidence type="ECO:0000256" key="1">
    <source>
        <dbReference type="SAM" id="MobiDB-lite"/>
    </source>
</evidence>
<dbReference type="Proteomes" id="UP000015100">
    <property type="component" value="Unassembled WGS sequence"/>
</dbReference>
<evidence type="ECO:0000313" key="3">
    <source>
        <dbReference type="EMBL" id="EPS43542.1"/>
    </source>
</evidence>
<feature type="region of interest" description="Disordered" evidence="1">
    <location>
        <begin position="615"/>
        <end position="695"/>
    </location>
</feature>
<feature type="region of interest" description="Disordered" evidence="1">
    <location>
        <begin position="12"/>
        <end position="124"/>
    </location>
</feature>
<evidence type="ECO:0000313" key="4">
    <source>
        <dbReference type="Proteomes" id="UP000015100"/>
    </source>
</evidence>
<dbReference type="OMA" id="HNYNEHI"/>
<dbReference type="InterPro" id="IPR046468">
    <property type="entry name" value="Spt20-like_SEP"/>
</dbReference>
<feature type="compositionally biased region" description="Low complexity" evidence="1">
    <location>
        <begin position="492"/>
        <end position="511"/>
    </location>
</feature>
<dbReference type="AlphaFoldDB" id="S8C742"/>
<reference evidence="3 4" key="1">
    <citation type="journal article" date="2013" name="PLoS Genet.">
        <title>Genomic mechanisms accounting for the adaptation to parasitism in nematode-trapping fungi.</title>
        <authorList>
            <person name="Meerupati T."/>
            <person name="Andersson K.M."/>
            <person name="Friman E."/>
            <person name="Kumar D."/>
            <person name="Tunlid A."/>
            <person name="Ahren D."/>
        </authorList>
    </citation>
    <scope>NUCLEOTIDE SEQUENCE [LARGE SCALE GENOMIC DNA]</scope>
    <source>
        <strain evidence="3 4">CBS 200.50</strain>
    </source>
</reference>
<protein>
    <recommendedName>
        <fullName evidence="2">Spt20-like SEP domain-containing protein</fullName>
    </recommendedName>
</protein>
<feature type="compositionally biased region" description="Polar residues" evidence="1">
    <location>
        <begin position="649"/>
        <end position="681"/>
    </location>
</feature>
<organism evidence="3 4">
    <name type="scientific">Dactylellina haptotyla (strain CBS 200.50)</name>
    <name type="common">Nematode-trapping fungus</name>
    <name type="synonym">Monacrosporium haptotylum</name>
    <dbReference type="NCBI Taxonomy" id="1284197"/>
    <lineage>
        <taxon>Eukaryota</taxon>
        <taxon>Fungi</taxon>
        <taxon>Dikarya</taxon>
        <taxon>Ascomycota</taxon>
        <taxon>Pezizomycotina</taxon>
        <taxon>Orbiliomycetes</taxon>
        <taxon>Orbiliales</taxon>
        <taxon>Orbiliaceae</taxon>
        <taxon>Dactylellina</taxon>
    </lineage>
</organism>
<reference evidence="4" key="2">
    <citation type="submission" date="2013-04" db="EMBL/GenBank/DDBJ databases">
        <title>Genomic mechanisms accounting for the adaptation to parasitism in nematode-trapping fungi.</title>
        <authorList>
            <person name="Ahren D.G."/>
        </authorList>
    </citation>
    <scope>NUCLEOTIDE SEQUENCE [LARGE SCALE GENOMIC DNA]</scope>
    <source>
        <strain evidence="4">CBS 200.50</strain>
    </source>
</reference>
<feature type="compositionally biased region" description="Basic and acidic residues" evidence="1">
    <location>
        <begin position="465"/>
        <end position="491"/>
    </location>
</feature>
<feature type="compositionally biased region" description="Polar residues" evidence="1">
    <location>
        <begin position="52"/>
        <end position="61"/>
    </location>
</feature>
<proteinExistence type="predicted"/>
<dbReference type="PANTHER" id="PTHR48125:SF10">
    <property type="entry name" value="OS12G0136300 PROTEIN"/>
    <property type="match status" value="1"/>
</dbReference>
<dbReference type="OrthoDB" id="1932706at2759"/>
<feature type="compositionally biased region" description="Low complexity" evidence="1">
    <location>
        <begin position="615"/>
        <end position="628"/>
    </location>
</feature>
<feature type="compositionally biased region" description="Low complexity" evidence="1">
    <location>
        <begin position="23"/>
        <end position="51"/>
    </location>
</feature>
<gene>
    <name evidence="3" type="ORF">H072_2474</name>
</gene>
<feature type="region of interest" description="Disordered" evidence="1">
    <location>
        <begin position="465"/>
        <end position="514"/>
    </location>
</feature>
<comment type="caution">
    <text evidence="3">The sequence shown here is derived from an EMBL/GenBank/DDBJ whole genome shotgun (WGS) entry which is preliminary data.</text>
</comment>
<dbReference type="STRING" id="1284197.S8C742"/>
<dbReference type="eggNOG" id="ENOG502RKFS">
    <property type="taxonomic scope" value="Eukaryota"/>
</dbReference>
<name>S8C742_DACHA</name>
<keyword evidence="4" id="KW-1185">Reference proteome</keyword>
<accession>S8C742</accession>
<feature type="compositionally biased region" description="Polar residues" evidence="1">
    <location>
        <begin position="332"/>
        <end position="343"/>
    </location>
</feature>
<feature type="region of interest" description="Disordered" evidence="1">
    <location>
        <begin position="428"/>
        <end position="447"/>
    </location>
</feature>
<dbReference type="HOGENOM" id="CLU_319343_0_0_1"/>
<dbReference type="Pfam" id="PF12090">
    <property type="entry name" value="Spt20_SEP"/>
    <property type="match status" value="1"/>
</dbReference>
<feature type="domain" description="Spt20-like SEP" evidence="2">
    <location>
        <begin position="141"/>
        <end position="379"/>
    </location>
</feature>
<feature type="region of interest" description="Disordered" evidence="1">
    <location>
        <begin position="527"/>
        <end position="550"/>
    </location>
</feature>
<sequence length="899" mass="96271">MATAIYPKIKLNTAKPPLGGVVSSASAASHAIPRPSPTPSKTLPSPTMTTSITVSTPVNGNSSAASSSSNVRTSERRRNIPNKFGSDSNVHARIKKDRGADVDEDGDTVALNQPPRKKLKPMPTGIPTVITTQYILDKYKDKPPSLTLHMHPTHFRFDQQDGTFNYNSAMRSILEFIAHETIPADAVEVFRDARLPFYEGRLIVHIHDHRTTAKDADGAAVKPKNDMLFSLNKWNDHLTPSPFVPYPAQKSTEIKEEPITNGDTKPMDIDNSSSKPPEEVKKVYKTVLHPTPASLHAEISLLALTPVPPNPRARHGSIAQTPATPATAHPLTVSTGNSKNPPTILNDKTALTFEADYLLTTGPSLVLTPAESPEHAAAIIGALAHPLHSRPVPPKKTRKRTVKEMAVDEAKAAEEERLMLIMDERHQSSAIGATDDGPVGSGGFEPSFKRWKTLESIKQKYEEERLKKAQEQRAQQEKERQKAVKEQHARAASEAQARAAAAASTPTEQSPLEGKGSLREIIARGGATQQHLQAQQRAQEQAARDAVAREQQAQQAAAQAQAQAQAQAREQQAAREAAAAQAAAQREATIAQAAREKANHAAQVAAQAQAQAAAQTPTSAPAQTAATQGSPIAAASSPFAHQGSPPMPNRTSNHSSQPGSRQQSPHMSTVQSIQHQHNQPMPGSPAMHASPMMRATSQAMHGSPAMNQGSPLARNMGMVGGQHMTPAQIAAHQVMMANARNQTAINIAKNTAQQMHATPEQQKAMMQRAFMLQQQQNAYRQQQIFANQAAAHAAAQQQQQNQQHGMMDGMGGAAGMHPGMAGRGFMGGMVSANGMHMNGMMGGMQMGMNGYPQMMAPNGMAAAGGMPMSMMNSAALQGYSPAQINMLMARGRGQPPQGQ</sequence>